<name>G7JYM4_MEDTR</name>
<reference evidence="2" key="3">
    <citation type="submission" date="2015-04" db="UniProtKB">
        <authorList>
            <consortium name="EnsemblPlants"/>
        </authorList>
    </citation>
    <scope>IDENTIFICATION</scope>
    <source>
        <strain evidence="2">cv. Jemalong A17</strain>
    </source>
</reference>
<dbReference type="EnsemblPlants" id="AES94358">
    <property type="protein sequence ID" value="AES94358"/>
    <property type="gene ID" value="MTR_5g013570"/>
</dbReference>
<accession>G7JYM4</accession>
<gene>
    <name evidence="1" type="ordered locus">MTR_5g013570</name>
</gene>
<dbReference type="PANTHER" id="PTHR31286:SF176">
    <property type="entry name" value="DUF4283 DOMAIN PROTEIN"/>
    <property type="match status" value="1"/>
</dbReference>
<dbReference type="EMBL" id="CM001221">
    <property type="protein sequence ID" value="AES94358.1"/>
    <property type="molecule type" value="Genomic_DNA"/>
</dbReference>
<keyword evidence="3" id="KW-1185">Reference proteome</keyword>
<protein>
    <submittedName>
        <fullName evidence="1 2">Uncharacterized protein</fullName>
    </submittedName>
</protein>
<proteinExistence type="predicted"/>
<dbReference type="AlphaFoldDB" id="G7JYM4"/>
<dbReference type="PANTHER" id="PTHR31286">
    <property type="entry name" value="GLYCINE-RICH CELL WALL STRUCTURAL PROTEIN 1.8-LIKE"/>
    <property type="match status" value="1"/>
</dbReference>
<dbReference type="PaxDb" id="3880-AES94358"/>
<organism evidence="1 3">
    <name type="scientific">Medicago truncatula</name>
    <name type="common">Barrel medic</name>
    <name type="synonym">Medicago tribuloides</name>
    <dbReference type="NCBI Taxonomy" id="3880"/>
    <lineage>
        <taxon>Eukaryota</taxon>
        <taxon>Viridiplantae</taxon>
        <taxon>Streptophyta</taxon>
        <taxon>Embryophyta</taxon>
        <taxon>Tracheophyta</taxon>
        <taxon>Spermatophyta</taxon>
        <taxon>Magnoliopsida</taxon>
        <taxon>eudicotyledons</taxon>
        <taxon>Gunneridae</taxon>
        <taxon>Pentapetalae</taxon>
        <taxon>rosids</taxon>
        <taxon>fabids</taxon>
        <taxon>Fabales</taxon>
        <taxon>Fabaceae</taxon>
        <taxon>Papilionoideae</taxon>
        <taxon>50 kb inversion clade</taxon>
        <taxon>NPAAA clade</taxon>
        <taxon>Hologalegina</taxon>
        <taxon>IRL clade</taxon>
        <taxon>Trifolieae</taxon>
        <taxon>Medicago</taxon>
    </lineage>
</organism>
<dbReference type="Proteomes" id="UP000002051">
    <property type="component" value="Chromosome 5"/>
</dbReference>
<sequence>MEKYWYVGRYICGFMDSKTDLLKLFVWTKYFNPSLKKNTSTVGSPIYVDDVASKYIHEGNFGHFVRVLVDIDLTNDLKYKILVERKCFAFCVDLEYEATPDFVSFSKNIGHNVDKCLNVKPDEGVKFDCNRNTRRK</sequence>
<evidence type="ECO:0000313" key="3">
    <source>
        <dbReference type="Proteomes" id="UP000002051"/>
    </source>
</evidence>
<evidence type="ECO:0000313" key="1">
    <source>
        <dbReference type="EMBL" id="AES94358.1"/>
    </source>
</evidence>
<dbReference type="InterPro" id="IPR040256">
    <property type="entry name" value="At4g02000-like"/>
</dbReference>
<dbReference type="HOGENOM" id="CLU_1878504_0_0_1"/>
<reference evidence="1 3" key="1">
    <citation type="journal article" date="2011" name="Nature">
        <title>The Medicago genome provides insight into the evolution of rhizobial symbioses.</title>
        <authorList>
            <person name="Young N.D."/>
            <person name="Debelle F."/>
            <person name="Oldroyd G.E."/>
            <person name="Geurts R."/>
            <person name="Cannon S.B."/>
            <person name="Udvardi M.K."/>
            <person name="Benedito V.A."/>
            <person name="Mayer K.F."/>
            <person name="Gouzy J."/>
            <person name="Schoof H."/>
            <person name="Van de Peer Y."/>
            <person name="Proost S."/>
            <person name="Cook D.R."/>
            <person name="Meyers B.C."/>
            <person name="Spannagl M."/>
            <person name="Cheung F."/>
            <person name="De Mita S."/>
            <person name="Krishnakumar V."/>
            <person name="Gundlach H."/>
            <person name="Zhou S."/>
            <person name="Mudge J."/>
            <person name="Bharti A.K."/>
            <person name="Murray J.D."/>
            <person name="Naoumkina M.A."/>
            <person name="Rosen B."/>
            <person name="Silverstein K.A."/>
            <person name="Tang H."/>
            <person name="Rombauts S."/>
            <person name="Zhao P.X."/>
            <person name="Zhou P."/>
            <person name="Barbe V."/>
            <person name="Bardou P."/>
            <person name="Bechner M."/>
            <person name="Bellec A."/>
            <person name="Berger A."/>
            <person name="Berges H."/>
            <person name="Bidwell S."/>
            <person name="Bisseling T."/>
            <person name="Choisne N."/>
            <person name="Couloux A."/>
            <person name="Denny R."/>
            <person name="Deshpande S."/>
            <person name="Dai X."/>
            <person name="Doyle J.J."/>
            <person name="Dudez A.M."/>
            <person name="Farmer A.D."/>
            <person name="Fouteau S."/>
            <person name="Franken C."/>
            <person name="Gibelin C."/>
            <person name="Gish J."/>
            <person name="Goldstein S."/>
            <person name="Gonzalez A.J."/>
            <person name="Green P.J."/>
            <person name="Hallab A."/>
            <person name="Hartog M."/>
            <person name="Hua A."/>
            <person name="Humphray S.J."/>
            <person name="Jeong D.H."/>
            <person name="Jing Y."/>
            <person name="Jocker A."/>
            <person name="Kenton S.M."/>
            <person name="Kim D.J."/>
            <person name="Klee K."/>
            <person name="Lai H."/>
            <person name="Lang C."/>
            <person name="Lin S."/>
            <person name="Macmil S.L."/>
            <person name="Magdelenat G."/>
            <person name="Matthews L."/>
            <person name="McCorrison J."/>
            <person name="Monaghan E.L."/>
            <person name="Mun J.H."/>
            <person name="Najar F.Z."/>
            <person name="Nicholson C."/>
            <person name="Noirot C."/>
            <person name="O'Bleness M."/>
            <person name="Paule C.R."/>
            <person name="Poulain J."/>
            <person name="Prion F."/>
            <person name="Qin B."/>
            <person name="Qu C."/>
            <person name="Retzel E.F."/>
            <person name="Riddle C."/>
            <person name="Sallet E."/>
            <person name="Samain S."/>
            <person name="Samson N."/>
            <person name="Sanders I."/>
            <person name="Saurat O."/>
            <person name="Scarpelli C."/>
            <person name="Schiex T."/>
            <person name="Segurens B."/>
            <person name="Severin A.J."/>
            <person name="Sherrier D.J."/>
            <person name="Shi R."/>
            <person name="Sims S."/>
            <person name="Singer S.R."/>
            <person name="Sinharoy S."/>
            <person name="Sterck L."/>
            <person name="Viollet A."/>
            <person name="Wang B.B."/>
            <person name="Wang K."/>
            <person name="Wang M."/>
            <person name="Wang X."/>
            <person name="Warfsmann J."/>
            <person name="Weissenbach J."/>
            <person name="White D.D."/>
            <person name="White J.D."/>
            <person name="Wiley G.B."/>
            <person name="Wincker P."/>
            <person name="Xing Y."/>
            <person name="Yang L."/>
            <person name="Yao Z."/>
            <person name="Ying F."/>
            <person name="Zhai J."/>
            <person name="Zhou L."/>
            <person name="Zuber A."/>
            <person name="Denarie J."/>
            <person name="Dixon R.A."/>
            <person name="May G.D."/>
            <person name="Schwartz D.C."/>
            <person name="Rogers J."/>
            <person name="Quetier F."/>
            <person name="Town C.D."/>
            <person name="Roe B.A."/>
        </authorList>
    </citation>
    <scope>NUCLEOTIDE SEQUENCE [LARGE SCALE GENOMIC DNA]</scope>
    <source>
        <strain evidence="1">A17</strain>
        <strain evidence="2 3">cv. Jemalong A17</strain>
    </source>
</reference>
<evidence type="ECO:0000313" key="2">
    <source>
        <dbReference type="EnsemblPlants" id="AES94358"/>
    </source>
</evidence>
<reference evidence="1 3" key="2">
    <citation type="journal article" date="2014" name="BMC Genomics">
        <title>An improved genome release (version Mt4.0) for the model legume Medicago truncatula.</title>
        <authorList>
            <person name="Tang H."/>
            <person name="Krishnakumar V."/>
            <person name="Bidwell S."/>
            <person name="Rosen B."/>
            <person name="Chan A."/>
            <person name="Zhou S."/>
            <person name="Gentzbittel L."/>
            <person name="Childs K.L."/>
            <person name="Yandell M."/>
            <person name="Gundlach H."/>
            <person name="Mayer K.F."/>
            <person name="Schwartz D.C."/>
            <person name="Town C.D."/>
        </authorList>
    </citation>
    <scope>GENOME REANNOTATION</scope>
    <source>
        <strain evidence="2 3">cv. Jemalong A17</strain>
    </source>
</reference>